<dbReference type="EMBL" id="CANTUW010000079">
    <property type="protein sequence ID" value="CAI7935150.1"/>
    <property type="molecule type" value="Genomic_DNA"/>
</dbReference>
<dbReference type="FunFam" id="3.40.50.2300:FF:000024">
    <property type="entry name" value="Vomeronasal 2, receptor 73"/>
    <property type="match status" value="1"/>
</dbReference>
<evidence type="ECO:0000256" key="2">
    <source>
        <dbReference type="ARBA" id="ARBA00022692"/>
    </source>
</evidence>
<dbReference type="AlphaFoldDB" id="A0AA35VQ99"/>
<accession>A0AA35VQ99</accession>
<evidence type="ECO:0000313" key="9">
    <source>
        <dbReference type="Proteomes" id="UP001178461"/>
    </source>
</evidence>
<evidence type="ECO:0000256" key="3">
    <source>
        <dbReference type="ARBA" id="ARBA00022989"/>
    </source>
</evidence>
<keyword evidence="5 8" id="KW-0675">Receptor</keyword>
<dbReference type="PANTHER" id="PTHR24061:SF599">
    <property type="entry name" value="G-PROTEIN COUPLED RECEPTORS FAMILY 3 PROFILE DOMAIN-CONTAINING PROTEIN"/>
    <property type="match status" value="1"/>
</dbReference>
<dbReference type="InterPro" id="IPR028082">
    <property type="entry name" value="Peripla_BP_I"/>
</dbReference>
<keyword evidence="3" id="KW-1133">Transmembrane helix</keyword>
<evidence type="ECO:0000313" key="8">
    <source>
        <dbReference type="EMBL" id="CAI7935150.1"/>
    </source>
</evidence>
<feature type="non-terminal residue" evidence="8">
    <location>
        <position position="1"/>
    </location>
</feature>
<evidence type="ECO:0000256" key="6">
    <source>
        <dbReference type="ARBA" id="ARBA00023180"/>
    </source>
</evidence>
<feature type="non-terminal residue" evidence="8">
    <location>
        <position position="392"/>
    </location>
</feature>
<comment type="caution">
    <text evidence="8">The sequence shown here is derived from an EMBL/GenBank/DDBJ whole genome shotgun (WGS) entry which is preliminary data.</text>
</comment>
<evidence type="ECO:0000256" key="4">
    <source>
        <dbReference type="ARBA" id="ARBA00023136"/>
    </source>
</evidence>
<dbReference type="Proteomes" id="UP001178461">
    <property type="component" value="Unassembled WGS sequence"/>
</dbReference>
<gene>
    <name evidence="8" type="ORF">PODLI_1B041503</name>
</gene>
<keyword evidence="9" id="KW-1185">Reference proteome</keyword>
<reference evidence="8" key="1">
    <citation type="submission" date="2022-12" db="EMBL/GenBank/DDBJ databases">
        <authorList>
            <person name="Alioto T."/>
            <person name="Alioto T."/>
            <person name="Gomez Garrido J."/>
        </authorList>
    </citation>
    <scope>NUCLEOTIDE SEQUENCE</scope>
</reference>
<dbReference type="InterPro" id="IPR000068">
    <property type="entry name" value="GPCR_3_Ca_sens_rcpt-rel"/>
</dbReference>
<protein>
    <submittedName>
        <fullName evidence="8">Vomeronasal type-2 receptor 26-like</fullName>
    </submittedName>
</protein>
<dbReference type="GO" id="GO:0005886">
    <property type="term" value="C:plasma membrane"/>
    <property type="evidence" value="ECO:0007669"/>
    <property type="project" value="TreeGrafter"/>
</dbReference>
<proteinExistence type="predicted"/>
<evidence type="ECO:0000256" key="1">
    <source>
        <dbReference type="ARBA" id="ARBA00004141"/>
    </source>
</evidence>
<dbReference type="GO" id="GO:0004930">
    <property type="term" value="F:G protein-coupled receptor activity"/>
    <property type="evidence" value="ECO:0007669"/>
    <property type="project" value="InterPro"/>
</dbReference>
<organism evidence="8 9">
    <name type="scientific">Podarcis lilfordi</name>
    <name type="common">Lilford's wall lizard</name>
    <dbReference type="NCBI Taxonomy" id="74358"/>
    <lineage>
        <taxon>Eukaryota</taxon>
        <taxon>Metazoa</taxon>
        <taxon>Chordata</taxon>
        <taxon>Craniata</taxon>
        <taxon>Vertebrata</taxon>
        <taxon>Euteleostomi</taxon>
        <taxon>Lepidosauria</taxon>
        <taxon>Squamata</taxon>
        <taxon>Bifurcata</taxon>
        <taxon>Unidentata</taxon>
        <taxon>Episquamata</taxon>
        <taxon>Laterata</taxon>
        <taxon>Lacertibaenia</taxon>
        <taxon>Lacertidae</taxon>
        <taxon>Podarcis</taxon>
    </lineage>
</organism>
<keyword evidence="2" id="KW-0812">Transmembrane</keyword>
<dbReference type="SUPFAM" id="SSF53822">
    <property type="entry name" value="Periplasmic binding protein-like I"/>
    <property type="match status" value="1"/>
</dbReference>
<keyword evidence="4" id="KW-0472">Membrane</keyword>
<dbReference type="PANTHER" id="PTHR24061">
    <property type="entry name" value="CALCIUM-SENSING RECEPTOR-RELATED"/>
    <property type="match status" value="1"/>
</dbReference>
<dbReference type="PRINTS" id="PR00248">
    <property type="entry name" value="GPCRMGR"/>
</dbReference>
<keyword evidence="6" id="KW-0325">Glycoprotein</keyword>
<feature type="domain" description="Receptor ligand binding region" evidence="7">
    <location>
        <begin position="15"/>
        <end position="367"/>
    </location>
</feature>
<dbReference type="InterPro" id="IPR001828">
    <property type="entry name" value="ANF_lig-bd_rcpt"/>
</dbReference>
<dbReference type="Gene3D" id="3.40.50.2300">
    <property type="match status" value="2"/>
</dbReference>
<dbReference type="InterPro" id="IPR000337">
    <property type="entry name" value="GPCR_3"/>
</dbReference>
<evidence type="ECO:0000256" key="5">
    <source>
        <dbReference type="ARBA" id="ARBA00023170"/>
    </source>
</evidence>
<dbReference type="Pfam" id="PF01094">
    <property type="entry name" value="ANF_receptor"/>
    <property type="match status" value="1"/>
</dbReference>
<evidence type="ECO:0000259" key="7">
    <source>
        <dbReference type="Pfam" id="PF01094"/>
    </source>
</evidence>
<sequence>HVIGRMITKFYQHVLALVFAINELNKNPKILPNVTLGFHICDTYYDARMTYHTTLDLIFKSHRFFPNYKCTTEKNLLAVIGGLGSDTSFHLMDLTYGSFTIEETKIMEVLPFYRMIPNENIEYMGIILLLQHFRWTWVGLFVVDDNSGEQFLKILEPLFSRNGICSAFTKRIPQEAHMEDFINQFFDSSSINLSSQDCKARTIIMYGESLIILHLRVFIYSQDSGNTKNPLFGKVWIVTTQTDFILTGAARGWDFQIFQGAISFAIHTNDVPGFREFLQNIIPTRTERDGFLQNFWEQAYDCSFPDPGMPVMDDDTCTGEERLESLPAGLFEIHMTGHSYSIYNAVYALAHALHAMDFGRSKPKSKVVGNSVELQSLQPWQVMFPQQMLHIS</sequence>
<name>A0AA35VQ99_9SAUR</name>
<comment type="subcellular location">
    <subcellularLocation>
        <location evidence="1">Membrane</location>
        <topology evidence="1">Multi-pass membrane protein</topology>
    </subcellularLocation>
</comment>